<evidence type="ECO:0000256" key="7">
    <source>
        <dbReference type="ARBA" id="ARBA00023136"/>
    </source>
</evidence>
<sequence>MDLRNESNHVFNIKLAKIIGLYQMLDPGTVKCRGRNIYHIVTSCALLYMCLISMILILSILYYWNVNIPISMDYFWKVVTSFYIIYKTWIIIHYSDDVWNCLSITRYDFTTLSNRSRHILDRWRERLAWLTTIYAIMYITSVVSYMIFTLAFSEGTTPVKNPDGSIGYYRQNAINLYLIVSDETYNAHYYVFYFIETLVVAIVVLYFLIFDILLVTLCFGICCQMEIVCSAFESVGHNSLCDQHSTITDYTDENIKIPTNEHDIIYEELKTIIRDHQAVMEIYEDFLTLFRRVMLWHIFVSSLLVIAFWFTAIMSFSNDERFKTSEVIVKRIICSIIPAMSFQIFMLCYLFGNVHNQKDSVIFALYSSNWTEMDMKCKKLILLTMKLNNANQKKLKFTRTKIVNLEMFFKTMGNCYTVISVLVNNI</sequence>
<proteinExistence type="inferred from homology"/>
<reference evidence="11 12" key="1">
    <citation type="submission" date="2023-01" db="EMBL/GenBank/DDBJ databases">
        <authorList>
            <person name="Whitehead M."/>
        </authorList>
    </citation>
    <scope>NUCLEOTIDE SEQUENCE [LARGE SCALE GENOMIC DNA]</scope>
</reference>
<evidence type="ECO:0000256" key="1">
    <source>
        <dbReference type="ARBA" id="ARBA00004651"/>
    </source>
</evidence>
<dbReference type="Proteomes" id="UP001160148">
    <property type="component" value="Unassembled WGS sequence"/>
</dbReference>
<evidence type="ECO:0000256" key="9">
    <source>
        <dbReference type="ARBA" id="ARBA00023224"/>
    </source>
</evidence>
<accession>A0AAV0XWX3</accession>
<evidence type="ECO:0000256" key="5">
    <source>
        <dbReference type="ARBA" id="ARBA00022725"/>
    </source>
</evidence>
<name>A0AAV0XWX3_9HEMI</name>
<keyword evidence="6 10" id="KW-1133">Transmembrane helix</keyword>
<feature type="transmembrane region" description="Helical" evidence="10">
    <location>
        <begin position="74"/>
        <end position="92"/>
    </location>
</feature>
<comment type="caution">
    <text evidence="10">Lacks conserved residue(s) required for the propagation of feature annotation.</text>
</comment>
<comment type="subcellular location">
    <subcellularLocation>
        <location evidence="1 10">Cell membrane</location>
        <topology evidence="1 10">Multi-pass membrane protein</topology>
    </subcellularLocation>
</comment>
<organism evidence="11 12">
    <name type="scientific">Macrosiphum euphorbiae</name>
    <name type="common">potato aphid</name>
    <dbReference type="NCBI Taxonomy" id="13131"/>
    <lineage>
        <taxon>Eukaryota</taxon>
        <taxon>Metazoa</taxon>
        <taxon>Ecdysozoa</taxon>
        <taxon>Arthropoda</taxon>
        <taxon>Hexapoda</taxon>
        <taxon>Insecta</taxon>
        <taxon>Pterygota</taxon>
        <taxon>Neoptera</taxon>
        <taxon>Paraneoptera</taxon>
        <taxon>Hemiptera</taxon>
        <taxon>Sternorrhyncha</taxon>
        <taxon>Aphidomorpha</taxon>
        <taxon>Aphidoidea</taxon>
        <taxon>Aphididae</taxon>
        <taxon>Macrosiphini</taxon>
        <taxon>Macrosiphum</taxon>
    </lineage>
</organism>
<dbReference type="GO" id="GO:0005886">
    <property type="term" value="C:plasma membrane"/>
    <property type="evidence" value="ECO:0007669"/>
    <property type="project" value="UniProtKB-SubCell"/>
</dbReference>
<evidence type="ECO:0000256" key="3">
    <source>
        <dbReference type="ARBA" id="ARBA00022606"/>
    </source>
</evidence>
<protein>
    <recommendedName>
        <fullName evidence="10">Odorant receptor</fullName>
    </recommendedName>
</protein>
<evidence type="ECO:0000256" key="8">
    <source>
        <dbReference type="ARBA" id="ARBA00023170"/>
    </source>
</evidence>
<dbReference type="PANTHER" id="PTHR21137:SF35">
    <property type="entry name" value="ODORANT RECEPTOR 19A-RELATED"/>
    <property type="match status" value="1"/>
</dbReference>
<dbReference type="InterPro" id="IPR004117">
    <property type="entry name" value="7tm6_olfct_rcpt"/>
</dbReference>
<evidence type="ECO:0000256" key="2">
    <source>
        <dbReference type="ARBA" id="ARBA00022475"/>
    </source>
</evidence>
<evidence type="ECO:0000313" key="12">
    <source>
        <dbReference type="Proteomes" id="UP001160148"/>
    </source>
</evidence>
<feature type="transmembrane region" description="Helical" evidence="10">
    <location>
        <begin position="293"/>
        <end position="316"/>
    </location>
</feature>
<keyword evidence="9 10" id="KW-0807">Transducer</keyword>
<dbReference type="AlphaFoldDB" id="A0AAV0XWX3"/>
<evidence type="ECO:0000256" key="6">
    <source>
        <dbReference type="ARBA" id="ARBA00022989"/>
    </source>
</evidence>
<keyword evidence="3 10" id="KW-0716">Sensory transduction</keyword>
<feature type="transmembrane region" description="Helical" evidence="10">
    <location>
        <begin position="127"/>
        <end position="152"/>
    </location>
</feature>
<keyword evidence="7 10" id="KW-0472">Membrane</keyword>
<dbReference type="Pfam" id="PF02949">
    <property type="entry name" value="7tm_6"/>
    <property type="match status" value="1"/>
</dbReference>
<evidence type="ECO:0000313" key="11">
    <source>
        <dbReference type="EMBL" id="CAI6373144.1"/>
    </source>
</evidence>
<evidence type="ECO:0000256" key="4">
    <source>
        <dbReference type="ARBA" id="ARBA00022692"/>
    </source>
</evidence>
<feature type="transmembrane region" description="Helical" evidence="10">
    <location>
        <begin position="37"/>
        <end position="62"/>
    </location>
</feature>
<feature type="transmembrane region" description="Helical" evidence="10">
    <location>
        <begin position="190"/>
        <end position="215"/>
    </location>
</feature>
<dbReference type="EMBL" id="CARXXK010001085">
    <property type="protein sequence ID" value="CAI6373144.1"/>
    <property type="molecule type" value="Genomic_DNA"/>
</dbReference>
<dbReference type="GO" id="GO:0005549">
    <property type="term" value="F:odorant binding"/>
    <property type="evidence" value="ECO:0007669"/>
    <property type="project" value="InterPro"/>
</dbReference>
<dbReference type="GO" id="GO:0004984">
    <property type="term" value="F:olfactory receptor activity"/>
    <property type="evidence" value="ECO:0007669"/>
    <property type="project" value="InterPro"/>
</dbReference>
<keyword evidence="8 10" id="KW-0675">Receptor</keyword>
<evidence type="ECO:0000256" key="10">
    <source>
        <dbReference type="RuleBase" id="RU351113"/>
    </source>
</evidence>
<keyword evidence="2" id="KW-1003">Cell membrane</keyword>
<keyword evidence="12" id="KW-1185">Reference proteome</keyword>
<feature type="transmembrane region" description="Helical" evidence="10">
    <location>
        <begin position="328"/>
        <end position="351"/>
    </location>
</feature>
<dbReference type="GO" id="GO:0007165">
    <property type="term" value="P:signal transduction"/>
    <property type="evidence" value="ECO:0007669"/>
    <property type="project" value="UniProtKB-KW"/>
</dbReference>
<dbReference type="PANTHER" id="PTHR21137">
    <property type="entry name" value="ODORANT RECEPTOR"/>
    <property type="match status" value="1"/>
</dbReference>
<comment type="caution">
    <text evidence="11">The sequence shown here is derived from an EMBL/GenBank/DDBJ whole genome shotgun (WGS) entry which is preliminary data.</text>
</comment>
<gene>
    <name evidence="11" type="ORF">MEUPH1_LOCUS26933</name>
</gene>
<keyword evidence="5 10" id="KW-0552">Olfaction</keyword>
<keyword evidence="4 10" id="KW-0812">Transmembrane</keyword>
<comment type="similarity">
    <text evidence="10">Belongs to the insect chemoreceptor superfamily. Heteromeric odorant receptor channel (TC 1.A.69) family.</text>
</comment>